<dbReference type="GeneID" id="11138723"/>
<evidence type="ECO:0000313" key="3">
    <source>
        <dbReference type="Proteomes" id="UP000001037"/>
    </source>
</evidence>
<dbReference type="KEGG" id="pfm:Pyrfu_1536"/>
<name>G0EHP0_PYRF1</name>
<organism evidence="2 3">
    <name type="scientific">Pyrolobus fumarii (strain DSM 11204 / 1A)</name>
    <dbReference type="NCBI Taxonomy" id="694429"/>
    <lineage>
        <taxon>Archaea</taxon>
        <taxon>Thermoproteota</taxon>
        <taxon>Thermoprotei</taxon>
        <taxon>Desulfurococcales</taxon>
        <taxon>Pyrodictiaceae</taxon>
        <taxon>Pyrolobus</taxon>
    </lineage>
</organism>
<protein>
    <submittedName>
        <fullName evidence="2">Uncharacterized protein</fullName>
    </submittedName>
</protein>
<dbReference type="HOGENOM" id="CLU_1381463_0_0_2"/>
<evidence type="ECO:0000313" key="2">
    <source>
        <dbReference type="EMBL" id="AEM39393.1"/>
    </source>
</evidence>
<dbReference type="Proteomes" id="UP000001037">
    <property type="component" value="Chromosome"/>
</dbReference>
<dbReference type="EMBL" id="CP002838">
    <property type="protein sequence ID" value="AEM39393.1"/>
    <property type="molecule type" value="Genomic_DNA"/>
</dbReference>
<reference evidence="2 3" key="1">
    <citation type="journal article" date="2011" name="Stand. Genomic Sci.">
        <title>Complete genome sequence of the hyperthermophilic chemolithoautotroph Pyrolobus fumarii type strain (1A).</title>
        <authorList>
            <person name="Anderson I."/>
            <person name="Goker M."/>
            <person name="Nolan M."/>
            <person name="Lucas S."/>
            <person name="Hammon N."/>
            <person name="Deshpande S."/>
            <person name="Cheng J.F."/>
            <person name="Tapia R."/>
            <person name="Han C."/>
            <person name="Goodwin L."/>
            <person name="Pitluck S."/>
            <person name="Huntemann M."/>
            <person name="Liolios K."/>
            <person name="Ivanova N."/>
            <person name="Pagani I."/>
            <person name="Mavromatis K."/>
            <person name="Ovchinikova G."/>
            <person name="Pati A."/>
            <person name="Chen A."/>
            <person name="Palaniappan K."/>
            <person name="Land M."/>
            <person name="Hauser L."/>
            <person name="Brambilla E.M."/>
            <person name="Huber H."/>
            <person name="Yasawong M."/>
            <person name="Rohde M."/>
            <person name="Spring S."/>
            <person name="Abt B."/>
            <person name="Sikorski J."/>
            <person name="Wirth R."/>
            <person name="Detter J.C."/>
            <person name="Woyke T."/>
            <person name="Bristow J."/>
            <person name="Eisen J.A."/>
            <person name="Markowitz V."/>
            <person name="Hugenholtz P."/>
            <person name="Kyrpides N.C."/>
            <person name="Klenk H.P."/>
            <person name="Lapidus A."/>
        </authorList>
    </citation>
    <scope>NUCLEOTIDE SEQUENCE [LARGE SCALE GENOMIC DNA]</scope>
    <source>
        <strain evidence="3">DSM 11204 / 1A</strain>
    </source>
</reference>
<evidence type="ECO:0000256" key="1">
    <source>
        <dbReference type="SAM" id="Phobius"/>
    </source>
</evidence>
<keyword evidence="1" id="KW-0812">Transmembrane</keyword>
<proteinExistence type="predicted"/>
<gene>
    <name evidence="2" type="ordered locus">Pyrfu_1536</name>
</gene>
<feature type="transmembrane region" description="Helical" evidence="1">
    <location>
        <begin position="45"/>
        <end position="62"/>
    </location>
</feature>
<feature type="transmembrane region" description="Helical" evidence="1">
    <location>
        <begin position="175"/>
        <end position="193"/>
    </location>
</feature>
<feature type="transmembrane region" description="Helical" evidence="1">
    <location>
        <begin position="125"/>
        <end position="144"/>
    </location>
</feature>
<feature type="transmembrane region" description="Helical" evidence="1">
    <location>
        <begin position="74"/>
        <end position="95"/>
    </location>
</feature>
<dbReference type="RefSeq" id="WP_014027070.1">
    <property type="nucleotide sequence ID" value="NC_015931.1"/>
</dbReference>
<feature type="transmembrane region" description="Helical" evidence="1">
    <location>
        <begin position="101"/>
        <end position="118"/>
    </location>
</feature>
<dbReference type="AlphaFoldDB" id="G0EHP0"/>
<keyword evidence="1" id="KW-0472">Membrane</keyword>
<feature type="transmembrane region" description="Helical" evidence="1">
    <location>
        <begin position="20"/>
        <end position="39"/>
    </location>
</feature>
<keyword evidence="1" id="KW-1133">Transmembrane helix</keyword>
<sequence>MEERIAKALGPIGKKSVTMLDVVLAGLYTGVFALSLHMAGYDLDTVAAVTIVHVALLAAGWRNPPINLEGYSCILYRTGFLPLYASLFALAAWLYTAQIDPLHIAAFAAALLATYAIFKTVSARLAEAVLAASIASGILVYLLTNDPSTLVAAFAAPQLALAAARPRTLCDDRPLFYAAGIYASIAFLALWLLSTQP</sequence>
<dbReference type="InParanoid" id="G0EHP0"/>
<keyword evidence="3" id="KW-1185">Reference proteome</keyword>
<accession>G0EHP0</accession>